<dbReference type="InterPro" id="IPR005475">
    <property type="entry name" value="Transketolase-like_Pyr-bd"/>
</dbReference>
<evidence type="ECO:0000256" key="5">
    <source>
        <dbReference type="ARBA" id="ARBA00023052"/>
    </source>
</evidence>
<dbReference type="InterPro" id="IPR009014">
    <property type="entry name" value="Transketo_C/PFOR_II"/>
</dbReference>
<dbReference type="OrthoDB" id="9769337at2"/>
<evidence type="ECO:0000256" key="3">
    <source>
        <dbReference type="ARBA" id="ARBA00012277"/>
    </source>
</evidence>
<protein>
    <recommendedName>
        <fullName evidence="3">3-methyl-2-oxobutanoate dehydrogenase (2-methylpropanoyl-transferring)</fullName>
        <ecNumber evidence="3">1.2.4.4</ecNumber>
    </recommendedName>
</protein>
<dbReference type="CDD" id="cd02000">
    <property type="entry name" value="TPP_E1_PDC_ADC_BCADC"/>
    <property type="match status" value="1"/>
</dbReference>
<dbReference type="PANTHER" id="PTHR42980:SF1">
    <property type="entry name" value="2-OXOISOVALERATE DEHYDROGENASE SUBUNIT BETA, MITOCHONDRIAL"/>
    <property type="match status" value="1"/>
</dbReference>
<comment type="cofactor">
    <cofactor evidence="1">
        <name>thiamine diphosphate</name>
        <dbReference type="ChEBI" id="CHEBI:58937"/>
    </cofactor>
</comment>
<dbReference type="GO" id="GO:0003863">
    <property type="term" value="F:branched-chain 2-oxo acid dehydrogenase activity"/>
    <property type="evidence" value="ECO:0007669"/>
    <property type="project" value="UniProtKB-EC"/>
</dbReference>
<dbReference type="InterPro" id="IPR033248">
    <property type="entry name" value="Transketolase_C"/>
</dbReference>
<organism evidence="7 8">
    <name type="scientific">Flagellimonas meridianipacifica</name>
    <dbReference type="NCBI Taxonomy" id="1080225"/>
    <lineage>
        <taxon>Bacteria</taxon>
        <taxon>Pseudomonadati</taxon>
        <taxon>Bacteroidota</taxon>
        <taxon>Flavobacteriia</taxon>
        <taxon>Flavobacteriales</taxon>
        <taxon>Flavobacteriaceae</taxon>
        <taxon>Flagellimonas</taxon>
    </lineage>
</organism>
<name>A0A2T0MB61_9FLAO</name>
<keyword evidence="4" id="KW-0560">Oxidoreductase</keyword>
<evidence type="ECO:0000256" key="2">
    <source>
        <dbReference type="ARBA" id="ARBA00003906"/>
    </source>
</evidence>
<proteinExistence type="predicted"/>
<dbReference type="EC" id="1.2.4.4" evidence="3"/>
<keyword evidence="5" id="KW-0786">Thiamine pyrophosphate</keyword>
<evidence type="ECO:0000313" key="7">
    <source>
        <dbReference type="EMBL" id="PRX54744.1"/>
    </source>
</evidence>
<evidence type="ECO:0000256" key="4">
    <source>
        <dbReference type="ARBA" id="ARBA00023002"/>
    </source>
</evidence>
<evidence type="ECO:0000313" key="8">
    <source>
        <dbReference type="Proteomes" id="UP000237640"/>
    </source>
</evidence>
<dbReference type="SUPFAM" id="SSF52922">
    <property type="entry name" value="TK C-terminal domain-like"/>
    <property type="match status" value="1"/>
</dbReference>
<dbReference type="Pfam" id="PF00676">
    <property type="entry name" value="E1_dh"/>
    <property type="match status" value="1"/>
</dbReference>
<dbReference type="EMBL" id="PVYX01000002">
    <property type="protein sequence ID" value="PRX54744.1"/>
    <property type="molecule type" value="Genomic_DNA"/>
</dbReference>
<gene>
    <name evidence="7" type="ORF">CLV81_3148</name>
</gene>
<dbReference type="AlphaFoldDB" id="A0A2T0MB61"/>
<dbReference type="InterPro" id="IPR029061">
    <property type="entry name" value="THDP-binding"/>
</dbReference>
<feature type="domain" description="Transketolase-like pyrimidine-binding" evidence="6">
    <location>
        <begin position="469"/>
        <end position="643"/>
    </location>
</feature>
<dbReference type="SUPFAM" id="SSF52518">
    <property type="entry name" value="Thiamin diphosphate-binding fold (THDP-binding)"/>
    <property type="match status" value="2"/>
</dbReference>
<dbReference type="Gene3D" id="3.40.50.970">
    <property type="match status" value="2"/>
</dbReference>
<comment type="function">
    <text evidence="2">E1 component of the 2-oxoglutarate dehydrogenase (OGDH) complex which catalyzes the decarboxylation of 2-oxoglutarate, the first step in the conversion of 2-oxoglutarate to succinyl-CoA and CO(2).</text>
</comment>
<dbReference type="Pfam" id="PF02780">
    <property type="entry name" value="Transketolase_C"/>
    <property type="match status" value="1"/>
</dbReference>
<dbReference type="Pfam" id="PF02779">
    <property type="entry name" value="Transket_pyr"/>
    <property type="match status" value="1"/>
</dbReference>
<keyword evidence="7" id="KW-0670">Pyruvate</keyword>
<reference evidence="7 8" key="1">
    <citation type="submission" date="2018-03" db="EMBL/GenBank/DDBJ databases">
        <title>Genomic Encyclopedia of Archaeal and Bacterial Type Strains, Phase II (KMG-II): from individual species to whole genera.</title>
        <authorList>
            <person name="Goeker M."/>
        </authorList>
    </citation>
    <scope>NUCLEOTIDE SEQUENCE [LARGE SCALE GENOMIC DNA]</scope>
    <source>
        <strain evidence="7 8">DSM 25027</strain>
    </source>
</reference>
<dbReference type="GO" id="GO:0007584">
    <property type="term" value="P:response to nutrient"/>
    <property type="evidence" value="ECO:0007669"/>
    <property type="project" value="TreeGrafter"/>
</dbReference>
<dbReference type="GO" id="GO:0009083">
    <property type="term" value="P:branched-chain amino acid catabolic process"/>
    <property type="evidence" value="ECO:0007669"/>
    <property type="project" value="TreeGrafter"/>
</dbReference>
<sequence length="803" mass="89894">MKPNPSTSSDISFDDFQSQILSDYKVAVTSRECSLLGRREVLTGKAKFGIFGDGKELPQLAMARSFQDGDFRSGYYRDQTFMMALGLLSPKQFFHGLYATTDIEKDPMSAGRQMGGHFTTHSLNQDGTWKDLTKQKNSSADISCTAGQMPRLLGLAQASKIYRNVDGIDSSLFSNNGNEVAWGTIGNASTSEGHFFETFNSAGVMQVPMVICVWDDEYGISVPAEFHTTKGDISEVLSGFQRDEDNKGYEILKVNGWDYTALIHTFENASDIARENHVPVLIHVKELTQPQGHSTSGSHERYKSAERLEWEKENDCNKRFREWILQNKIATEEELKNLEKSIKQNVRNAKKEAWAEFLKPQLDAKKQLVQHLGAITNKSSNRAFIGKLKNDLIAIEEPLKKDLASISRKGLRYVINEDSTEKSALIQWVNSYLNSEQPKYSSYLYSELPNKATLVEGVSPSFGENNEMVDGRVILRDNFDAIFAKYPNTLIFGEDTGNIGDVNQGLEGLQKKYGVHRVADTGIRETTIIGQGIGMAMRGLRPIAEIQYLDYILYGIQTLSDDLASLLYRTFGKQKAPLIIRTRGHRLEGIWHSGSPMGGLIHLLRGMHILVPRNMTQAAGFYNTLLKSDEPALVIESLNGYRLKEPKPNNLGEFCTPIGVVETLREGTDITLLSYGSTLRIVQKVAEELLEVGIDAEVIDAQSLLPFDLNHDVVKSIKKTNRLLVIDEDVPGGCSAYLVQKIVEEQDAYRYLDSAPQTLTAKPHRPAYASDGDYFSKPNAEDIFEKVYEIMHEASPKSYPKLR</sequence>
<accession>A0A2T0MB61</accession>
<dbReference type="RefSeq" id="WP_106146114.1">
    <property type="nucleotide sequence ID" value="NZ_PVYX01000002.1"/>
</dbReference>
<evidence type="ECO:0000259" key="6">
    <source>
        <dbReference type="SMART" id="SM00861"/>
    </source>
</evidence>
<dbReference type="SMART" id="SM00861">
    <property type="entry name" value="Transket_pyr"/>
    <property type="match status" value="1"/>
</dbReference>
<evidence type="ECO:0000256" key="1">
    <source>
        <dbReference type="ARBA" id="ARBA00001964"/>
    </source>
</evidence>
<comment type="caution">
    <text evidence="7">The sequence shown here is derived from an EMBL/GenBank/DDBJ whole genome shotgun (WGS) entry which is preliminary data.</text>
</comment>
<dbReference type="InterPro" id="IPR001017">
    <property type="entry name" value="DH_E1"/>
</dbReference>
<dbReference type="Proteomes" id="UP000237640">
    <property type="component" value="Unassembled WGS sequence"/>
</dbReference>
<dbReference type="PANTHER" id="PTHR42980">
    <property type="entry name" value="2-OXOISOVALERATE DEHYDROGENASE SUBUNIT BETA-RELATED"/>
    <property type="match status" value="1"/>
</dbReference>
<keyword evidence="8" id="KW-1185">Reference proteome</keyword>
<dbReference type="Gene3D" id="3.40.50.920">
    <property type="match status" value="1"/>
</dbReference>